<evidence type="ECO:0000313" key="5">
    <source>
        <dbReference type="Proteomes" id="UP000003900"/>
    </source>
</evidence>
<dbReference type="GO" id="GO:0015979">
    <property type="term" value="P:photosynthesis"/>
    <property type="evidence" value="ECO:0007669"/>
    <property type="project" value="InterPro"/>
</dbReference>
<dbReference type="AlphaFoldDB" id="H3SGR3"/>
<dbReference type="GO" id="GO:0019898">
    <property type="term" value="C:extrinsic component of membrane"/>
    <property type="evidence" value="ECO:0007669"/>
    <property type="project" value="InterPro"/>
</dbReference>
<dbReference type="STRING" id="1131935.PDENDC454_13590"/>
<dbReference type="OrthoDB" id="2554669at2"/>
<name>H3SGR3_9BACL</name>
<proteinExistence type="predicted"/>
<keyword evidence="5" id="KW-1185">Reference proteome</keyword>
<evidence type="ECO:0000256" key="1">
    <source>
        <dbReference type="SAM" id="MobiDB-lite"/>
    </source>
</evidence>
<dbReference type="PATRIC" id="fig|1131935.3.peg.2808"/>
<comment type="caution">
    <text evidence="4">The sequence shown here is derived from an EMBL/GenBank/DDBJ whole genome shotgun (WGS) entry which is preliminary data.</text>
</comment>
<gene>
    <name evidence="4" type="ORF">PDENDC454_13590</name>
</gene>
<dbReference type="Gene3D" id="3.40.1000.10">
    <property type="entry name" value="Mog1/PsbP, alpha/beta/alpha sandwich"/>
    <property type="match status" value="2"/>
</dbReference>
<evidence type="ECO:0000256" key="2">
    <source>
        <dbReference type="SAM" id="SignalP"/>
    </source>
</evidence>
<organism evidence="4 5">
    <name type="scientific">Paenibacillus dendritiformis C454</name>
    <dbReference type="NCBI Taxonomy" id="1131935"/>
    <lineage>
        <taxon>Bacteria</taxon>
        <taxon>Bacillati</taxon>
        <taxon>Bacillota</taxon>
        <taxon>Bacilli</taxon>
        <taxon>Bacillales</taxon>
        <taxon>Paenibacillaceae</taxon>
        <taxon>Paenibacillus</taxon>
    </lineage>
</organism>
<dbReference type="GO" id="GO:0009654">
    <property type="term" value="C:photosystem II oxygen evolving complex"/>
    <property type="evidence" value="ECO:0007669"/>
    <property type="project" value="InterPro"/>
</dbReference>
<feature type="signal peptide" evidence="2">
    <location>
        <begin position="1"/>
        <end position="19"/>
    </location>
</feature>
<evidence type="ECO:0000259" key="3">
    <source>
        <dbReference type="Pfam" id="PF01789"/>
    </source>
</evidence>
<evidence type="ECO:0000313" key="4">
    <source>
        <dbReference type="EMBL" id="EHQ61710.1"/>
    </source>
</evidence>
<dbReference type="PROSITE" id="PS51257">
    <property type="entry name" value="PROKAR_LIPOPROTEIN"/>
    <property type="match status" value="1"/>
</dbReference>
<dbReference type="RefSeq" id="WP_006677217.1">
    <property type="nucleotide sequence ID" value="NZ_AHKH01000031.1"/>
</dbReference>
<reference evidence="4 5" key="1">
    <citation type="journal article" date="2012" name="J. Bacteriol.">
        <title>Genome Sequence of the Pattern-Forming Social Bacterium Paenibacillus dendritiformis C454 Chiral Morphotype.</title>
        <authorList>
            <person name="Sirota-Madi A."/>
            <person name="Olender T."/>
            <person name="Helman Y."/>
            <person name="Brainis I."/>
            <person name="Finkelshtein A."/>
            <person name="Roth D."/>
            <person name="Hagai E."/>
            <person name="Leshkowitz D."/>
            <person name="Brodsky L."/>
            <person name="Galatenko V."/>
            <person name="Nikolaev V."/>
            <person name="Gutnick D.L."/>
            <person name="Lancet D."/>
            <person name="Ben-Jacob E."/>
        </authorList>
    </citation>
    <scope>NUCLEOTIDE SEQUENCE [LARGE SCALE GENOMIC DNA]</scope>
    <source>
        <strain evidence="4 5">C454</strain>
    </source>
</reference>
<feature type="domain" description="PsbP C-terminal" evidence="3">
    <location>
        <begin position="40"/>
        <end position="185"/>
    </location>
</feature>
<dbReference type="InterPro" id="IPR002683">
    <property type="entry name" value="PsbP_C"/>
</dbReference>
<keyword evidence="2" id="KW-0732">Signal</keyword>
<dbReference type="Proteomes" id="UP000003900">
    <property type="component" value="Unassembled WGS sequence"/>
</dbReference>
<feature type="chain" id="PRO_5039351962" evidence="2">
    <location>
        <begin position="20"/>
        <end position="351"/>
    </location>
</feature>
<dbReference type="GO" id="GO:0005509">
    <property type="term" value="F:calcium ion binding"/>
    <property type="evidence" value="ECO:0007669"/>
    <property type="project" value="InterPro"/>
</dbReference>
<feature type="compositionally biased region" description="Polar residues" evidence="1">
    <location>
        <begin position="27"/>
        <end position="43"/>
    </location>
</feature>
<feature type="region of interest" description="Disordered" evidence="1">
    <location>
        <begin position="24"/>
        <end position="43"/>
    </location>
</feature>
<dbReference type="Pfam" id="PF01789">
    <property type="entry name" value="PsbP"/>
    <property type="match status" value="1"/>
</dbReference>
<dbReference type="EMBL" id="AHKH01000031">
    <property type="protein sequence ID" value="EHQ61710.1"/>
    <property type="molecule type" value="Genomic_DNA"/>
</dbReference>
<protein>
    <submittedName>
        <fullName evidence="4">Tfp pilus assembly protein, major pilin PilA</fullName>
    </submittedName>
</protein>
<accession>H3SGR3</accession>
<sequence>MSRQWYKAAAAVMIAAVLAAGCGGGSQNEAETSAPKGTTFTSLDGNMQLTLPDSWRQDEESSQRARIAANHKSKDRFVIVKRTAKADLEDGTTVDDIVNRTINIFDTITMDDMEMLEIRDVTVGSDAAKQIEVRGIDKNATKEKLRFLVTTLEKGDYFYQLVFCAKEYKFDRYKDEFEKGIQSFKAISPSAAEAEASDPEKPSVFQSADKRMELTLTSNWMVYPMNPDAEISAYYPAEKEFVIVIPDAREEMGEIETLEDYYDLVYELNFSEFMPGGPVEEPRNVEINGLSALQFEIQGVSEDKEKIAMLITLIESPQQFTQAIFWTTQSNIEKKRESFIEAAASYKEHDS</sequence>